<dbReference type="Pfam" id="PF00239">
    <property type="entry name" value="Resolvase"/>
    <property type="match status" value="1"/>
</dbReference>
<dbReference type="AlphaFoldDB" id="A0A2S9SZA8"/>
<evidence type="ECO:0000313" key="4">
    <source>
        <dbReference type="Proteomes" id="UP000238281"/>
    </source>
</evidence>
<sequence length="184" mass="20744">MMKIGYIQSTSKSEIEEQSELLISHGCSKIYVETSKELSFKLKRKLQEAIDSLSSGDILAVTRLSILCISVQSLLEVLFELNDKDVTLEVVQQKFISKDTHTLDELLLYLIEFIDDIKIEKQVYGISKAKANGVRLGRPPKLTKQQVLKAIELKHNQTSQNVASRFGVGRSTLLRHIAKQKKAS</sequence>
<dbReference type="GO" id="GO:0003677">
    <property type="term" value="F:DNA binding"/>
    <property type="evidence" value="ECO:0007669"/>
    <property type="project" value="InterPro"/>
</dbReference>
<evidence type="ECO:0000256" key="1">
    <source>
        <dbReference type="ARBA" id="ARBA00009913"/>
    </source>
</evidence>
<organism evidence="3 4">
    <name type="scientific">Aliarcobacter cryaerophilus</name>
    <dbReference type="NCBI Taxonomy" id="28198"/>
    <lineage>
        <taxon>Bacteria</taxon>
        <taxon>Pseudomonadati</taxon>
        <taxon>Campylobacterota</taxon>
        <taxon>Epsilonproteobacteria</taxon>
        <taxon>Campylobacterales</taxon>
        <taxon>Arcobacteraceae</taxon>
        <taxon>Aliarcobacter</taxon>
    </lineage>
</organism>
<dbReference type="SUPFAM" id="SSF53041">
    <property type="entry name" value="Resolvase-like"/>
    <property type="match status" value="1"/>
</dbReference>
<dbReference type="SUPFAM" id="SSF46689">
    <property type="entry name" value="Homeodomain-like"/>
    <property type="match status" value="1"/>
</dbReference>
<evidence type="ECO:0000259" key="2">
    <source>
        <dbReference type="SMART" id="SM00857"/>
    </source>
</evidence>
<accession>A0A2S9SZA8</accession>
<feature type="domain" description="Resolvase/invertase-type recombinase catalytic" evidence="2">
    <location>
        <begin position="3"/>
        <end position="135"/>
    </location>
</feature>
<dbReference type="Gene3D" id="3.40.50.1390">
    <property type="entry name" value="Resolvase, N-terminal catalytic domain"/>
    <property type="match status" value="1"/>
</dbReference>
<dbReference type="EMBL" id="NXGE01000019">
    <property type="protein sequence ID" value="PRM91920.1"/>
    <property type="molecule type" value="Genomic_DNA"/>
</dbReference>
<comment type="caution">
    <text evidence="3">The sequence shown here is derived from an EMBL/GenBank/DDBJ whole genome shotgun (WGS) entry which is preliminary data.</text>
</comment>
<dbReference type="GO" id="GO:0000150">
    <property type="term" value="F:DNA strand exchange activity"/>
    <property type="evidence" value="ECO:0007669"/>
    <property type="project" value="InterPro"/>
</dbReference>
<dbReference type="SMART" id="SM00857">
    <property type="entry name" value="Resolvase"/>
    <property type="match status" value="1"/>
</dbReference>
<gene>
    <name evidence="3" type="ORF">CJ673_11235</name>
</gene>
<protein>
    <recommendedName>
        <fullName evidence="2">Resolvase/invertase-type recombinase catalytic domain-containing protein</fullName>
    </recommendedName>
</protein>
<name>A0A2S9SZA8_9BACT</name>
<dbReference type="RefSeq" id="WP_105916244.1">
    <property type="nucleotide sequence ID" value="NZ_NXGE01000019.1"/>
</dbReference>
<dbReference type="InterPro" id="IPR036162">
    <property type="entry name" value="Resolvase-like_N_sf"/>
</dbReference>
<evidence type="ECO:0000313" key="3">
    <source>
        <dbReference type="EMBL" id="PRM91920.1"/>
    </source>
</evidence>
<dbReference type="InterPro" id="IPR009057">
    <property type="entry name" value="Homeodomain-like_sf"/>
</dbReference>
<dbReference type="InterPro" id="IPR006119">
    <property type="entry name" value="Resolv_N"/>
</dbReference>
<comment type="similarity">
    <text evidence="1">Belongs to the site-specific recombinase resolvase family.</text>
</comment>
<dbReference type="Proteomes" id="UP000238281">
    <property type="component" value="Unassembled WGS sequence"/>
</dbReference>
<proteinExistence type="inferred from homology"/>
<dbReference type="Gene3D" id="1.10.10.60">
    <property type="entry name" value="Homeodomain-like"/>
    <property type="match status" value="1"/>
</dbReference>
<reference evidence="3 4" key="1">
    <citation type="submission" date="2017-09" db="EMBL/GenBank/DDBJ databases">
        <title>Reassesment of A. cryaerophilus.</title>
        <authorList>
            <person name="Perez-Cataluna A."/>
            <person name="Collado L."/>
            <person name="Salgado O."/>
            <person name="Lefinanco V."/>
            <person name="Figueras M.J."/>
        </authorList>
    </citation>
    <scope>NUCLEOTIDE SEQUENCE [LARGE SCALE GENOMIC DNA]</scope>
    <source>
        <strain evidence="3 4">LMG 10210</strain>
    </source>
</reference>